<dbReference type="InterPro" id="IPR015683">
    <property type="entry name" value="Ionotropic_Glu_rcpt"/>
</dbReference>
<evidence type="ECO:0000259" key="13">
    <source>
        <dbReference type="SMART" id="SM00079"/>
    </source>
</evidence>
<evidence type="ECO:0000256" key="8">
    <source>
        <dbReference type="ARBA" id="ARBA00023180"/>
    </source>
</evidence>
<dbReference type="PANTHER" id="PTHR18966">
    <property type="entry name" value="IONOTROPIC GLUTAMATE RECEPTOR"/>
    <property type="match status" value="1"/>
</dbReference>
<keyword evidence="17" id="KW-1185">Reference proteome</keyword>
<keyword evidence="8" id="KW-0325">Glycoprotein</keyword>
<feature type="transmembrane region" description="Helical" evidence="11">
    <location>
        <begin position="203"/>
        <end position="223"/>
    </location>
</feature>
<evidence type="ECO:0000256" key="3">
    <source>
        <dbReference type="ARBA" id="ARBA00022692"/>
    </source>
</evidence>
<dbReference type="EMBL" id="CP030053">
    <property type="protein sequence ID" value="QAU47160.1"/>
    <property type="molecule type" value="Genomic_DNA"/>
</dbReference>
<keyword evidence="5" id="KW-0406">Ion transport</keyword>
<keyword evidence="9" id="KW-0407">Ion channel</keyword>
<evidence type="ECO:0000256" key="9">
    <source>
        <dbReference type="ARBA" id="ARBA00023303"/>
    </source>
</evidence>
<comment type="subcellular location">
    <subcellularLocation>
        <location evidence="1">Membrane</location>
        <topology evidence="1">Multi-pass membrane protein</topology>
    </subcellularLocation>
</comment>
<evidence type="ECO:0000313" key="14">
    <source>
        <dbReference type="EMBL" id="QAU47160.1"/>
    </source>
</evidence>
<evidence type="ECO:0000256" key="1">
    <source>
        <dbReference type="ARBA" id="ARBA00004141"/>
    </source>
</evidence>
<feature type="region of interest" description="Disordered" evidence="10">
    <location>
        <begin position="1"/>
        <end position="20"/>
    </location>
</feature>
<dbReference type="KEGG" id="bgz:XH91_18555"/>
<dbReference type="SUPFAM" id="SSF81324">
    <property type="entry name" value="Voltage-gated potassium channels"/>
    <property type="match status" value="1"/>
</dbReference>
<keyword evidence="2" id="KW-0813">Transport</keyword>
<keyword evidence="6 11" id="KW-0472">Membrane</keyword>
<dbReference type="Gene3D" id="1.10.287.70">
    <property type="match status" value="1"/>
</dbReference>
<keyword evidence="3 11" id="KW-0812">Transmembrane</keyword>
<dbReference type="EMBL" id="RDQZ01000009">
    <property type="protein sequence ID" value="RXH13771.1"/>
    <property type="molecule type" value="Genomic_DNA"/>
</dbReference>
<proteinExistence type="predicted"/>
<dbReference type="Gene3D" id="3.40.190.10">
    <property type="entry name" value="Periplasmic binding protein-like II"/>
    <property type="match status" value="2"/>
</dbReference>
<evidence type="ECO:0000256" key="4">
    <source>
        <dbReference type="ARBA" id="ARBA00022989"/>
    </source>
</evidence>
<dbReference type="InterPro" id="IPR001638">
    <property type="entry name" value="Solute-binding_3/MltF_N"/>
</dbReference>
<reference evidence="15 17" key="2">
    <citation type="submission" date="2018-10" db="EMBL/GenBank/DDBJ databases">
        <title>Bradyrhizobium sp. nov., effective nodules isolated from peanut in China.</title>
        <authorList>
            <person name="Li Y."/>
        </authorList>
    </citation>
    <scope>NUCLEOTIDE SEQUENCE [LARGE SCALE GENOMIC DNA]</scope>
    <source>
        <strain evidence="15 17">CCBAU 53426</strain>
    </source>
</reference>
<dbReference type="SMART" id="SM00062">
    <property type="entry name" value="PBPb"/>
    <property type="match status" value="1"/>
</dbReference>
<evidence type="ECO:0000313" key="17">
    <source>
        <dbReference type="Proteomes" id="UP000290401"/>
    </source>
</evidence>
<dbReference type="Pfam" id="PF00497">
    <property type="entry name" value="SBP_bac_3"/>
    <property type="match status" value="1"/>
</dbReference>
<evidence type="ECO:0000313" key="16">
    <source>
        <dbReference type="Proteomes" id="UP000288972"/>
    </source>
</evidence>
<feature type="compositionally biased region" description="Polar residues" evidence="10">
    <location>
        <begin position="1"/>
        <end position="17"/>
    </location>
</feature>
<evidence type="ECO:0000259" key="12">
    <source>
        <dbReference type="SMART" id="SM00062"/>
    </source>
</evidence>
<accession>A0AAE5X1W0</accession>
<reference evidence="14 16" key="1">
    <citation type="submission" date="2018-06" db="EMBL/GenBank/DDBJ databases">
        <title>Comparative genomics of rhizobia nodulating Arachis hypogaea in China.</title>
        <authorList>
            <person name="Li Y."/>
        </authorList>
    </citation>
    <scope>NUCLEOTIDE SEQUENCE [LARGE SCALE GENOMIC DNA]</scope>
    <source>
        <strain evidence="14 16">CCBAU 51670</strain>
    </source>
</reference>
<dbReference type="SMART" id="SM00079">
    <property type="entry name" value="PBPe"/>
    <property type="match status" value="1"/>
</dbReference>
<name>A0AAE5X1W0_9BRAD</name>
<dbReference type="GO" id="GO:0015276">
    <property type="term" value="F:ligand-gated monoatomic ion channel activity"/>
    <property type="evidence" value="ECO:0007669"/>
    <property type="project" value="InterPro"/>
</dbReference>
<dbReference type="Pfam" id="PF00060">
    <property type="entry name" value="Lig_chan"/>
    <property type="match status" value="1"/>
</dbReference>
<evidence type="ECO:0000256" key="7">
    <source>
        <dbReference type="ARBA" id="ARBA00023170"/>
    </source>
</evidence>
<keyword evidence="4 11" id="KW-1133">Transmembrane helix</keyword>
<dbReference type="Proteomes" id="UP000290401">
    <property type="component" value="Unassembled WGS sequence"/>
</dbReference>
<dbReference type="GO" id="GO:0016020">
    <property type="term" value="C:membrane"/>
    <property type="evidence" value="ECO:0007669"/>
    <property type="project" value="UniProtKB-SubCell"/>
</dbReference>
<feature type="domain" description="Ionotropic glutamate receptor C-terminal" evidence="13">
    <location>
        <begin position="89"/>
        <end position="420"/>
    </location>
</feature>
<evidence type="ECO:0000256" key="5">
    <source>
        <dbReference type="ARBA" id="ARBA00023065"/>
    </source>
</evidence>
<evidence type="ECO:0000313" key="15">
    <source>
        <dbReference type="EMBL" id="RXH13771.1"/>
    </source>
</evidence>
<feature type="transmembrane region" description="Helical" evidence="11">
    <location>
        <begin position="264"/>
        <end position="286"/>
    </location>
</feature>
<keyword evidence="7" id="KW-0675">Receptor</keyword>
<evidence type="ECO:0000256" key="11">
    <source>
        <dbReference type="SAM" id="Phobius"/>
    </source>
</evidence>
<dbReference type="SUPFAM" id="SSF53850">
    <property type="entry name" value="Periplasmic binding protein-like II"/>
    <property type="match status" value="1"/>
</dbReference>
<feature type="domain" description="Solute-binding protein family 3/N-terminal" evidence="12">
    <location>
        <begin position="89"/>
        <end position="421"/>
    </location>
</feature>
<feature type="transmembrane region" description="Helical" evidence="11">
    <location>
        <begin position="66"/>
        <end position="83"/>
    </location>
</feature>
<gene>
    <name evidence="15" type="ORF">EAS56_14420</name>
    <name evidence="14" type="ORF">XH91_18555</name>
</gene>
<evidence type="ECO:0000256" key="2">
    <source>
        <dbReference type="ARBA" id="ARBA00022448"/>
    </source>
</evidence>
<dbReference type="Proteomes" id="UP000288972">
    <property type="component" value="Chromosome"/>
</dbReference>
<dbReference type="AlphaFoldDB" id="A0AAE5X1W0"/>
<feature type="transmembrane region" description="Helical" evidence="11">
    <location>
        <begin position="238"/>
        <end position="257"/>
    </location>
</feature>
<evidence type="ECO:0000256" key="10">
    <source>
        <dbReference type="SAM" id="MobiDB-lite"/>
    </source>
</evidence>
<organism evidence="14 16">
    <name type="scientific">Bradyrhizobium guangzhouense</name>
    <dbReference type="NCBI Taxonomy" id="1325095"/>
    <lineage>
        <taxon>Bacteria</taxon>
        <taxon>Pseudomonadati</taxon>
        <taxon>Pseudomonadota</taxon>
        <taxon>Alphaproteobacteria</taxon>
        <taxon>Hyphomicrobiales</taxon>
        <taxon>Nitrobacteraceae</taxon>
        <taxon>Bradyrhizobium</taxon>
    </lineage>
</organism>
<dbReference type="InterPro" id="IPR001320">
    <property type="entry name" value="Iontro_rcpt_C"/>
</dbReference>
<protein>
    <submittedName>
        <fullName evidence="14">ABC transporter substrate-binding protein</fullName>
    </submittedName>
</protein>
<evidence type="ECO:0000256" key="6">
    <source>
        <dbReference type="ARBA" id="ARBA00023136"/>
    </source>
</evidence>
<sequence length="421" mass="47007">MENRKPISSPTSPTDHPTVNRMVGVPIHVIQKRSAPTGQPSMAPPHQATGSRARTARLPWALAVRIVYWLVLTMFISVAWSAAQAETAKLRVATRIVPPMVVEKNGVLGGFSIELWNSIGKRLNRETEYVVLPDVSELLDAVASGRADLAIAAISVTSEREDRFDFSQPIMNSGLQILVRGTAVNVEANPLRELMQLFFSRTLLVWLGIALLLILVPAHLMFLVERTHHSGIIPTKQYFPGIFHAMFWAAGTLATQADQMPRHWMARIVAVLWMFTGVVFVAFYTAQLTASLTVQQIKGPINNQQDLVGKTVGTTRGSTATAYLNELKAQVREFEKVDDLYKALLDRQVDAVVFDAPALLYYTTHDGSRLARTVGDVFHREDYGIVFPTGSPLRKQVNEALLGLRENDTYQRIYEEWFGKR</sequence>